<organism evidence="1 2">
    <name type="scientific">Naegleria lovaniensis</name>
    <name type="common">Amoeba</name>
    <dbReference type="NCBI Taxonomy" id="51637"/>
    <lineage>
        <taxon>Eukaryota</taxon>
        <taxon>Discoba</taxon>
        <taxon>Heterolobosea</taxon>
        <taxon>Tetramitia</taxon>
        <taxon>Eutetramitia</taxon>
        <taxon>Vahlkampfiidae</taxon>
        <taxon>Naegleria</taxon>
    </lineage>
</organism>
<comment type="caution">
    <text evidence="1">The sequence shown here is derived from an EMBL/GenBank/DDBJ whole genome shotgun (WGS) entry which is preliminary data.</text>
</comment>
<dbReference type="Proteomes" id="UP000816034">
    <property type="component" value="Unassembled WGS sequence"/>
</dbReference>
<proteinExistence type="predicted"/>
<dbReference type="GeneID" id="68101300"/>
<keyword evidence="2" id="KW-1185">Reference proteome</keyword>
<gene>
    <name evidence="1" type="ORF">C9374_008846</name>
</gene>
<evidence type="ECO:0000313" key="2">
    <source>
        <dbReference type="Proteomes" id="UP000816034"/>
    </source>
</evidence>
<protein>
    <submittedName>
        <fullName evidence="1">Uncharacterized protein</fullName>
    </submittedName>
</protein>
<evidence type="ECO:0000313" key="1">
    <source>
        <dbReference type="EMBL" id="KAG2377761.1"/>
    </source>
</evidence>
<dbReference type="EMBL" id="PYSW02000036">
    <property type="protein sequence ID" value="KAG2377761.1"/>
    <property type="molecule type" value="Genomic_DNA"/>
</dbReference>
<reference evidence="1 2" key="1">
    <citation type="journal article" date="2018" name="BMC Genomics">
        <title>The genome of Naegleria lovaniensis, the basis for a comparative approach to unravel pathogenicity factors of the human pathogenic amoeba N. fowleri.</title>
        <authorList>
            <person name="Liechti N."/>
            <person name="Schurch N."/>
            <person name="Bruggmann R."/>
            <person name="Wittwer M."/>
        </authorList>
    </citation>
    <scope>NUCLEOTIDE SEQUENCE [LARGE SCALE GENOMIC DNA]</scope>
    <source>
        <strain evidence="1 2">ATCC 30569</strain>
    </source>
</reference>
<sequence length="155" mass="18190">MQKHYKVPLLDEYHLFVEENSESIVIPRDGGDELSFYLEENLLGVIIPALQELLKDSSMVASPEYASDDMKQQEHTKSTNVYSKVDPLSWIAMYLIRNNPKHSSEIQNHPYYKLLKEHVEHIRPLVEQSRKTLQKSQEDIRHEIKDLALQKFKSK</sequence>
<accession>A0AA88GID8</accession>
<dbReference type="RefSeq" id="XP_044545023.1">
    <property type="nucleotide sequence ID" value="XM_044698967.1"/>
</dbReference>
<dbReference type="AlphaFoldDB" id="A0AA88GID8"/>
<name>A0AA88GID8_NAELO</name>